<comment type="caution">
    <text evidence="2">The sequence shown here is derived from an EMBL/GenBank/DDBJ whole genome shotgun (WGS) entry which is preliminary data.</text>
</comment>
<feature type="non-terminal residue" evidence="2">
    <location>
        <position position="54"/>
    </location>
</feature>
<evidence type="ECO:0000313" key="3">
    <source>
        <dbReference type="Proteomes" id="UP000236291"/>
    </source>
</evidence>
<protein>
    <submittedName>
        <fullName evidence="2">Uncharacterized protein</fullName>
    </submittedName>
</protein>
<feature type="region of interest" description="Disordered" evidence="1">
    <location>
        <begin position="1"/>
        <end position="54"/>
    </location>
</feature>
<gene>
    <name evidence="2" type="ORF">L195_g063619</name>
</gene>
<sequence>MIGVTEATTTGVAKGAETEEGAKDESPVAPQAHSAPTPPSSNLGEKYLLQFTSP</sequence>
<evidence type="ECO:0000256" key="1">
    <source>
        <dbReference type="SAM" id="MobiDB-lite"/>
    </source>
</evidence>
<accession>A0A2K3KN32</accession>
<reference evidence="2 3" key="2">
    <citation type="journal article" date="2017" name="Front. Plant Sci.">
        <title>Gene Classification and Mining of Molecular Markers Useful in Red Clover (Trifolium pratense) Breeding.</title>
        <authorList>
            <person name="Istvanek J."/>
            <person name="Dluhosova J."/>
            <person name="Dluhos P."/>
            <person name="Patkova L."/>
            <person name="Nedelnik J."/>
            <person name="Repkova J."/>
        </authorList>
    </citation>
    <scope>NUCLEOTIDE SEQUENCE [LARGE SCALE GENOMIC DNA]</scope>
    <source>
        <strain evidence="3">cv. Tatra</strain>
        <tissue evidence="2">Young leaves</tissue>
    </source>
</reference>
<proteinExistence type="predicted"/>
<dbReference type="AlphaFoldDB" id="A0A2K3KN32"/>
<dbReference type="EMBL" id="ASHM01213681">
    <property type="protein sequence ID" value="PNX67652.1"/>
    <property type="molecule type" value="Genomic_DNA"/>
</dbReference>
<feature type="compositionally biased region" description="Polar residues" evidence="1">
    <location>
        <begin position="1"/>
        <end position="11"/>
    </location>
</feature>
<evidence type="ECO:0000313" key="2">
    <source>
        <dbReference type="EMBL" id="PNX67652.1"/>
    </source>
</evidence>
<organism evidence="2 3">
    <name type="scientific">Trifolium pratense</name>
    <name type="common">Red clover</name>
    <dbReference type="NCBI Taxonomy" id="57577"/>
    <lineage>
        <taxon>Eukaryota</taxon>
        <taxon>Viridiplantae</taxon>
        <taxon>Streptophyta</taxon>
        <taxon>Embryophyta</taxon>
        <taxon>Tracheophyta</taxon>
        <taxon>Spermatophyta</taxon>
        <taxon>Magnoliopsida</taxon>
        <taxon>eudicotyledons</taxon>
        <taxon>Gunneridae</taxon>
        <taxon>Pentapetalae</taxon>
        <taxon>rosids</taxon>
        <taxon>fabids</taxon>
        <taxon>Fabales</taxon>
        <taxon>Fabaceae</taxon>
        <taxon>Papilionoideae</taxon>
        <taxon>50 kb inversion clade</taxon>
        <taxon>NPAAA clade</taxon>
        <taxon>Hologalegina</taxon>
        <taxon>IRL clade</taxon>
        <taxon>Trifolieae</taxon>
        <taxon>Trifolium</taxon>
    </lineage>
</organism>
<name>A0A2K3KN32_TRIPR</name>
<reference evidence="2 3" key="1">
    <citation type="journal article" date="2014" name="Am. J. Bot.">
        <title>Genome assembly and annotation for red clover (Trifolium pratense; Fabaceae).</title>
        <authorList>
            <person name="Istvanek J."/>
            <person name="Jaros M."/>
            <person name="Krenek A."/>
            <person name="Repkova J."/>
        </authorList>
    </citation>
    <scope>NUCLEOTIDE SEQUENCE [LARGE SCALE GENOMIC DNA]</scope>
    <source>
        <strain evidence="3">cv. Tatra</strain>
        <tissue evidence="2">Young leaves</tissue>
    </source>
</reference>
<feature type="compositionally biased region" description="Basic and acidic residues" evidence="1">
    <location>
        <begin position="16"/>
        <end position="26"/>
    </location>
</feature>
<dbReference type="Proteomes" id="UP000236291">
    <property type="component" value="Unassembled WGS sequence"/>
</dbReference>